<dbReference type="SMART" id="SM00546">
    <property type="entry name" value="CUE"/>
    <property type="match status" value="1"/>
</dbReference>
<gene>
    <name evidence="4" type="ORF">THASP1DRAFT_31050</name>
</gene>
<protein>
    <recommendedName>
        <fullName evidence="3">CUE domain-containing protein</fullName>
    </recommendedName>
</protein>
<accession>A0A4V1IWD1</accession>
<dbReference type="EMBL" id="KZ992760">
    <property type="protein sequence ID" value="RKP07139.1"/>
    <property type="molecule type" value="Genomic_DNA"/>
</dbReference>
<feature type="signal peptide" evidence="2">
    <location>
        <begin position="1"/>
        <end position="25"/>
    </location>
</feature>
<dbReference type="Proteomes" id="UP000271241">
    <property type="component" value="Unassembled WGS sequence"/>
</dbReference>
<keyword evidence="2" id="KW-0732">Signal</keyword>
<feature type="region of interest" description="Disordered" evidence="1">
    <location>
        <begin position="165"/>
        <end position="193"/>
    </location>
</feature>
<name>A0A4V1IWD1_9FUNG</name>
<evidence type="ECO:0000259" key="3">
    <source>
        <dbReference type="PROSITE" id="PS51140"/>
    </source>
</evidence>
<reference evidence="5" key="1">
    <citation type="journal article" date="2018" name="Nat. Microbiol.">
        <title>Leveraging single-cell genomics to expand the fungal tree of life.</title>
        <authorList>
            <person name="Ahrendt S.R."/>
            <person name="Quandt C.A."/>
            <person name="Ciobanu D."/>
            <person name="Clum A."/>
            <person name="Salamov A."/>
            <person name="Andreopoulos B."/>
            <person name="Cheng J.F."/>
            <person name="Woyke T."/>
            <person name="Pelin A."/>
            <person name="Henrissat B."/>
            <person name="Reynolds N.K."/>
            <person name="Benny G.L."/>
            <person name="Smith M.E."/>
            <person name="James T.Y."/>
            <person name="Grigoriev I.V."/>
        </authorList>
    </citation>
    <scope>NUCLEOTIDE SEQUENCE [LARGE SCALE GENOMIC DNA]</scope>
    <source>
        <strain evidence="5">RSA 1356</strain>
    </source>
</reference>
<dbReference type="PROSITE" id="PS51140">
    <property type="entry name" value="CUE"/>
    <property type="match status" value="1"/>
</dbReference>
<dbReference type="STRING" id="78915.A0A4V1IWD1"/>
<evidence type="ECO:0000256" key="2">
    <source>
        <dbReference type="SAM" id="SignalP"/>
    </source>
</evidence>
<dbReference type="AlphaFoldDB" id="A0A4V1IWD1"/>
<organism evidence="4 5">
    <name type="scientific">Thamnocephalis sphaerospora</name>
    <dbReference type="NCBI Taxonomy" id="78915"/>
    <lineage>
        <taxon>Eukaryota</taxon>
        <taxon>Fungi</taxon>
        <taxon>Fungi incertae sedis</taxon>
        <taxon>Zoopagomycota</taxon>
        <taxon>Zoopagomycotina</taxon>
        <taxon>Zoopagomycetes</taxon>
        <taxon>Zoopagales</taxon>
        <taxon>Sigmoideomycetaceae</taxon>
        <taxon>Thamnocephalis</taxon>
    </lineage>
</organism>
<keyword evidence="5" id="KW-1185">Reference proteome</keyword>
<dbReference type="CDD" id="cd14424">
    <property type="entry name" value="CUE_Cue1p_like"/>
    <property type="match status" value="1"/>
</dbReference>
<feature type="domain" description="CUE" evidence="3">
    <location>
        <begin position="38"/>
        <end position="80"/>
    </location>
</feature>
<dbReference type="InterPro" id="IPR003892">
    <property type="entry name" value="CUE"/>
</dbReference>
<dbReference type="GO" id="GO:0043130">
    <property type="term" value="F:ubiquitin binding"/>
    <property type="evidence" value="ECO:0007669"/>
    <property type="project" value="InterPro"/>
</dbReference>
<dbReference type="Gene3D" id="1.10.8.10">
    <property type="entry name" value="DNA helicase RuvA subunit, C-terminal domain"/>
    <property type="match status" value="1"/>
</dbReference>
<evidence type="ECO:0000256" key="1">
    <source>
        <dbReference type="SAM" id="MobiDB-lite"/>
    </source>
</evidence>
<evidence type="ECO:0000313" key="5">
    <source>
        <dbReference type="Proteomes" id="UP000271241"/>
    </source>
</evidence>
<proteinExistence type="predicted"/>
<feature type="chain" id="PRO_5020732221" description="CUE domain-containing protein" evidence="2">
    <location>
        <begin position="26"/>
        <end position="193"/>
    </location>
</feature>
<dbReference type="OrthoDB" id="3824970at2759"/>
<evidence type="ECO:0000313" key="4">
    <source>
        <dbReference type="EMBL" id="RKP07139.1"/>
    </source>
</evidence>
<sequence>MNDGVSVLVALVLLVFIFRWLFGGATPTDNSSIRRAPVRDDWVQTVHSMFPHIPTAAIRRDLERTRSVEITCERILRDGQLPTLPSDFAPSHAVATPAAASTGASAGRPAATSQAAQPSLIRRFNLSDRNLDGVDDKTVDRVWEADSRKREDRLRSRKEQMLLRARKRMLEKRDTDTETTAAAEGKGKSPALE</sequence>
<dbReference type="Pfam" id="PF02845">
    <property type="entry name" value="CUE"/>
    <property type="match status" value="1"/>
</dbReference>